<feature type="region of interest" description="Disordered" evidence="1">
    <location>
        <begin position="65"/>
        <end position="97"/>
    </location>
</feature>
<evidence type="ECO:0000256" key="1">
    <source>
        <dbReference type="SAM" id="MobiDB-lite"/>
    </source>
</evidence>
<dbReference type="Proteomes" id="UP001059597">
    <property type="component" value="Chromosome"/>
</dbReference>
<dbReference type="EMBL" id="AP026073">
    <property type="protein sequence ID" value="BDM69272.1"/>
    <property type="molecule type" value="Genomic_DNA"/>
</dbReference>
<organism evidence="2 3">
    <name type="scientific">Streptomyces nigrescens</name>
    <dbReference type="NCBI Taxonomy" id="1920"/>
    <lineage>
        <taxon>Bacteria</taxon>
        <taxon>Bacillati</taxon>
        <taxon>Actinomycetota</taxon>
        <taxon>Actinomycetes</taxon>
        <taxon>Kitasatosporales</taxon>
        <taxon>Streptomycetaceae</taxon>
        <taxon>Streptomyces</taxon>
    </lineage>
</organism>
<reference evidence="2" key="1">
    <citation type="submission" date="2022-06" db="EMBL/GenBank/DDBJ databases">
        <title>Complete genome sequence of Streptomyces nigrescens HEK616.</title>
        <authorList>
            <person name="Asamizu S."/>
            <person name="Onaka H."/>
        </authorList>
    </citation>
    <scope>NUCLEOTIDE SEQUENCE</scope>
    <source>
        <strain evidence="2">HEK616</strain>
    </source>
</reference>
<gene>
    <name evidence="2" type="ORF">HEK616_27590</name>
</gene>
<name>A0ABM7ZSH0_STRNI</name>
<evidence type="ECO:0000313" key="2">
    <source>
        <dbReference type="EMBL" id="BDM69272.1"/>
    </source>
</evidence>
<accession>A0ABM7ZSH0</accession>
<proteinExistence type="predicted"/>
<evidence type="ECO:0000313" key="3">
    <source>
        <dbReference type="Proteomes" id="UP001059597"/>
    </source>
</evidence>
<keyword evidence="3" id="KW-1185">Reference proteome</keyword>
<sequence>MRQAGQGAQKGLLGQVIGTVRVAAQMGHESPDIAVGGAYEALDGDRVTVPRGQCEAGQLRVVRGSPLATGRANKGRNHRHMSFGAAGPHQGRARPRR</sequence>
<protein>
    <submittedName>
        <fullName evidence="2">Uncharacterized protein</fullName>
    </submittedName>
</protein>